<keyword evidence="1" id="KW-0812">Transmembrane</keyword>
<comment type="caution">
    <text evidence="3">The sequence shown here is derived from an EMBL/GenBank/DDBJ whole genome shotgun (WGS) entry which is preliminary data.</text>
</comment>
<dbReference type="Pfam" id="PF14317">
    <property type="entry name" value="YcxB"/>
    <property type="match status" value="1"/>
</dbReference>
<proteinExistence type="predicted"/>
<evidence type="ECO:0000256" key="1">
    <source>
        <dbReference type="SAM" id="Phobius"/>
    </source>
</evidence>
<feature type="transmembrane region" description="Helical" evidence="1">
    <location>
        <begin position="42"/>
        <end position="59"/>
    </location>
</feature>
<dbReference type="RefSeq" id="WP_124926206.1">
    <property type="nucleotide sequence ID" value="NZ_BMOH01000004.1"/>
</dbReference>
<keyword evidence="1" id="KW-1133">Transmembrane helix</keyword>
<dbReference type="OrthoDB" id="6118195at2"/>
<feature type="domain" description="YcxB-like C-terminal" evidence="2">
    <location>
        <begin position="105"/>
        <end position="152"/>
    </location>
</feature>
<protein>
    <submittedName>
        <fullName evidence="3">YcxB family protein</fullName>
    </submittedName>
</protein>
<dbReference type="AlphaFoldDB" id="A0A3P1SQA7"/>
<sequence>MTDTSPQNSSTSIDQSSHYILNREYFTECFNESADTTISLKTYRQAILLGILACVFFALETEAYIAWFLLALGAVELLSIRYKRGWWVARQMLSRRAGSRVNVRVDEQGIYTDSSHHQQSILWDDISEIKRTEKGFIVIHKGGTNYLSRNGLDEYFLALLNEKSSAIT</sequence>
<organism evidence="3 4">
    <name type="scientific">Amphritea balenae</name>
    <dbReference type="NCBI Taxonomy" id="452629"/>
    <lineage>
        <taxon>Bacteria</taxon>
        <taxon>Pseudomonadati</taxon>
        <taxon>Pseudomonadota</taxon>
        <taxon>Gammaproteobacteria</taxon>
        <taxon>Oceanospirillales</taxon>
        <taxon>Oceanospirillaceae</taxon>
        <taxon>Amphritea</taxon>
    </lineage>
</organism>
<evidence type="ECO:0000313" key="3">
    <source>
        <dbReference type="EMBL" id="RRC99368.1"/>
    </source>
</evidence>
<evidence type="ECO:0000259" key="2">
    <source>
        <dbReference type="Pfam" id="PF14317"/>
    </source>
</evidence>
<evidence type="ECO:0000313" key="4">
    <source>
        <dbReference type="Proteomes" id="UP000267535"/>
    </source>
</evidence>
<dbReference type="EMBL" id="RQXV01000005">
    <property type="protein sequence ID" value="RRC99368.1"/>
    <property type="molecule type" value="Genomic_DNA"/>
</dbReference>
<name>A0A3P1SQA7_9GAMM</name>
<dbReference type="InterPro" id="IPR025588">
    <property type="entry name" value="YcxB-like_C"/>
</dbReference>
<accession>A0A3P1SQA7</accession>
<dbReference type="Proteomes" id="UP000267535">
    <property type="component" value="Unassembled WGS sequence"/>
</dbReference>
<reference evidence="3 4" key="1">
    <citation type="submission" date="2018-11" db="EMBL/GenBank/DDBJ databases">
        <title>The draft genome sequence of Amphritea balenae JAMM 1525T.</title>
        <authorList>
            <person name="Fang Z."/>
            <person name="Zhang Y."/>
            <person name="Han X."/>
        </authorList>
    </citation>
    <scope>NUCLEOTIDE SEQUENCE [LARGE SCALE GENOMIC DNA]</scope>
    <source>
        <strain evidence="3 4">JAMM 1525</strain>
    </source>
</reference>
<gene>
    <name evidence="3" type="ORF">EHS89_11030</name>
</gene>
<keyword evidence="1" id="KW-0472">Membrane</keyword>
<keyword evidence="4" id="KW-1185">Reference proteome</keyword>